<proteinExistence type="predicted"/>
<dbReference type="GO" id="GO:0032259">
    <property type="term" value="P:methylation"/>
    <property type="evidence" value="ECO:0007669"/>
    <property type="project" value="UniProtKB-KW"/>
</dbReference>
<keyword evidence="2" id="KW-0808">Transferase</keyword>
<protein>
    <submittedName>
        <fullName evidence="2">Class I SAM-dependent methyltransferase</fullName>
    </submittedName>
</protein>
<comment type="caution">
    <text evidence="2">The sequence shown here is derived from an EMBL/GenBank/DDBJ whole genome shotgun (WGS) entry which is preliminary data.</text>
</comment>
<gene>
    <name evidence="2" type="ORF">ESP70_018325</name>
</gene>
<dbReference type="Proteomes" id="UP000380867">
    <property type="component" value="Unassembled WGS sequence"/>
</dbReference>
<sequence length="257" mass="28580">MSEESFVPNPTLERLYPEAAVGGFSRVDGQIEFYTRINALVDEKSHVLDFGAGRGLWAVEPMPEMSRRLRRLKGRVARVVGTDVDAAVATNDTLDESHVVPIGEPLPFADETFDLVIADYVLEHVDAGDAQDVADEIMRVLKPGGWLAARTPNKWGTTGIGARIVPNRLHVRMLKRLQPDRKPEDVFPVRYQMNTRKHLRRLFARHHPYVYGHTSEPAYFGKSVAAWRLAATFARLTPPGLAPTLMVFVQKSGAAAG</sequence>
<dbReference type="GO" id="GO:0008757">
    <property type="term" value="F:S-adenosylmethionine-dependent methyltransferase activity"/>
    <property type="evidence" value="ECO:0007669"/>
    <property type="project" value="InterPro"/>
</dbReference>
<dbReference type="Gene3D" id="3.40.50.150">
    <property type="entry name" value="Vaccinia Virus protein VP39"/>
    <property type="match status" value="1"/>
</dbReference>
<dbReference type="EMBL" id="SDPQ02000003">
    <property type="protein sequence ID" value="KAA1396078.1"/>
    <property type="molecule type" value="Genomic_DNA"/>
</dbReference>
<evidence type="ECO:0000259" key="1">
    <source>
        <dbReference type="Pfam" id="PF08241"/>
    </source>
</evidence>
<dbReference type="CDD" id="cd02440">
    <property type="entry name" value="AdoMet_MTases"/>
    <property type="match status" value="1"/>
</dbReference>
<dbReference type="InterPro" id="IPR029063">
    <property type="entry name" value="SAM-dependent_MTases_sf"/>
</dbReference>
<dbReference type="AlphaFoldDB" id="A0A5M4FCF0"/>
<organism evidence="2 3">
    <name type="scientific">Aeromicrobium ginsengisoli</name>
    <dbReference type="NCBI Taxonomy" id="363867"/>
    <lineage>
        <taxon>Bacteria</taxon>
        <taxon>Bacillati</taxon>
        <taxon>Actinomycetota</taxon>
        <taxon>Actinomycetes</taxon>
        <taxon>Propionibacteriales</taxon>
        <taxon>Nocardioidaceae</taxon>
        <taxon>Aeromicrobium</taxon>
    </lineage>
</organism>
<keyword evidence="2" id="KW-0489">Methyltransferase</keyword>
<name>A0A5M4FCF0_9ACTN</name>
<accession>A0A5M4FCF0</accession>
<reference evidence="2" key="1">
    <citation type="submission" date="2019-09" db="EMBL/GenBank/DDBJ databases">
        <authorList>
            <person name="Li J."/>
        </authorList>
    </citation>
    <scope>NUCLEOTIDE SEQUENCE [LARGE SCALE GENOMIC DNA]</scope>
    <source>
        <strain evidence="2">JCM 14732</strain>
    </source>
</reference>
<dbReference type="SUPFAM" id="SSF53335">
    <property type="entry name" value="S-adenosyl-L-methionine-dependent methyltransferases"/>
    <property type="match status" value="1"/>
</dbReference>
<evidence type="ECO:0000313" key="3">
    <source>
        <dbReference type="Proteomes" id="UP000380867"/>
    </source>
</evidence>
<dbReference type="OrthoDB" id="9760689at2"/>
<evidence type="ECO:0000313" key="2">
    <source>
        <dbReference type="EMBL" id="KAA1396078.1"/>
    </source>
</evidence>
<dbReference type="InterPro" id="IPR013216">
    <property type="entry name" value="Methyltransf_11"/>
</dbReference>
<dbReference type="Pfam" id="PF08241">
    <property type="entry name" value="Methyltransf_11"/>
    <property type="match status" value="1"/>
</dbReference>
<dbReference type="PANTHER" id="PTHR43591">
    <property type="entry name" value="METHYLTRANSFERASE"/>
    <property type="match status" value="1"/>
</dbReference>
<feature type="domain" description="Methyltransferase type 11" evidence="1">
    <location>
        <begin position="70"/>
        <end position="148"/>
    </location>
</feature>
<keyword evidence="3" id="KW-1185">Reference proteome</keyword>